<reference evidence="1" key="1">
    <citation type="submission" date="2016-06" db="EMBL/GenBank/DDBJ databases">
        <authorList>
            <person name="Cuomo C."/>
            <person name="Litvintseva A."/>
            <person name="Heitman J."/>
            <person name="Chen Y."/>
            <person name="Sun S."/>
            <person name="Springer D."/>
            <person name="Dromer F."/>
            <person name="Young S."/>
            <person name="Zeng Q."/>
            <person name="Chapman S."/>
            <person name="Gujja S."/>
            <person name="Saif S."/>
            <person name="Birren B."/>
        </authorList>
    </citation>
    <scope>NUCLEOTIDE SEQUENCE</scope>
    <source>
        <strain evidence="1">CBS 7841</strain>
    </source>
</reference>
<dbReference type="RefSeq" id="XP_066068565.1">
    <property type="nucleotide sequence ID" value="XM_066212468.1"/>
</dbReference>
<dbReference type="Proteomes" id="UP000094043">
    <property type="component" value="Chromosome 3"/>
</dbReference>
<sequence>MAVIAHTLCHGYVARSQLASSAPNAESGGNTPEASINDPYDVVPCPHAAAVPPKLGDKCKTSNHGRACWKLKYCQTHWCGPCKKASGAKAKSTLA</sequence>
<protein>
    <submittedName>
        <fullName evidence="1">Uncharacterized protein</fullName>
    </submittedName>
</protein>
<evidence type="ECO:0000313" key="2">
    <source>
        <dbReference type="Proteomes" id="UP000094043"/>
    </source>
</evidence>
<dbReference type="KEGG" id="cdep:91087273"/>
<reference evidence="1" key="2">
    <citation type="journal article" date="2022" name="Elife">
        <title>Obligate sexual reproduction of a homothallic fungus closely related to the Cryptococcus pathogenic species complex.</title>
        <authorList>
            <person name="Passer A.R."/>
            <person name="Clancey S.A."/>
            <person name="Shea T."/>
            <person name="David-Palma M."/>
            <person name="Averette A.F."/>
            <person name="Boekhout T."/>
            <person name="Porcel B.M."/>
            <person name="Nowrousian M."/>
            <person name="Cuomo C.A."/>
            <person name="Sun S."/>
            <person name="Heitman J."/>
            <person name="Coelho M.A."/>
        </authorList>
    </citation>
    <scope>NUCLEOTIDE SEQUENCE</scope>
    <source>
        <strain evidence="1">CBS 7841</strain>
    </source>
</reference>
<gene>
    <name evidence="1" type="ORF">L203_103062</name>
</gene>
<name>A0AAJ8M0D9_9TREE</name>
<organism evidence="1 2">
    <name type="scientific">Cryptococcus depauperatus CBS 7841</name>
    <dbReference type="NCBI Taxonomy" id="1295531"/>
    <lineage>
        <taxon>Eukaryota</taxon>
        <taxon>Fungi</taxon>
        <taxon>Dikarya</taxon>
        <taxon>Basidiomycota</taxon>
        <taxon>Agaricomycotina</taxon>
        <taxon>Tremellomycetes</taxon>
        <taxon>Tremellales</taxon>
        <taxon>Cryptococcaceae</taxon>
        <taxon>Cryptococcus</taxon>
    </lineage>
</organism>
<dbReference type="EMBL" id="CP143786">
    <property type="protein sequence ID" value="WVN87865.1"/>
    <property type="molecule type" value="Genomic_DNA"/>
</dbReference>
<dbReference type="AlphaFoldDB" id="A0AAJ8M0D9"/>
<accession>A0AAJ8M0D9</accession>
<reference evidence="1" key="3">
    <citation type="submission" date="2024-01" db="EMBL/GenBank/DDBJ databases">
        <authorList>
            <person name="Coelho M.A."/>
            <person name="David-Palma M."/>
            <person name="Shea T."/>
            <person name="Sun S."/>
            <person name="Cuomo C.A."/>
            <person name="Heitman J."/>
        </authorList>
    </citation>
    <scope>NUCLEOTIDE SEQUENCE</scope>
    <source>
        <strain evidence="1">CBS 7841</strain>
    </source>
</reference>
<dbReference type="GeneID" id="91087273"/>
<keyword evidence="2" id="KW-1185">Reference proteome</keyword>
<evidence type="ECO:0000313" key="1">
    <source>
        <dbReference type="EMBL" id="WVN87865.1"/>
    </source>
</evidence>
<proteinExistence type="predicted"/>